<keyword evidence="2" id="KW-1185">Reference proteome</keyword>
<accession>A0AAD8Y5I5</accession>
<organism evidence="1 2">
    <name type="scientific">Skeletonema marinoi</name>
    <dbReference type="NCBI Taxonomy" id="267567"/>
    <lineage>
        <taxon>Eukaryota</taxon>
        <taxon>Sar</taxon>
        <taxon>Stramenopiles</taxon>
        <taxon>Ochrophyta</taxon>
        <taxon>Bacillariophyta</taxon>
        <taxon>Coscinodiscophyceae</taxon>
        <taxon>Thalassiosirophycidae</taxon>
        <taxon>Thalassiosirales</taxon>
        <taxon>Skeletonemataceae</taxon>
        <taxon>Skeletonema</taxon>
        <taxon>Skeletonema marinoi-dohrnii complex</taxon>
    </lineage>
</organism>
<reference evidence="1" key="1">
    <citation type="submission" date="2023-06" db="EMBL/GenBank/DDBJ databases">
        <title>Survivors Of The Sea: Transcriptome response of Skeletonema marinoi to long-term dormancy.</title>
        <authorList>
            <person name="Pinder M.I.M."/>
            <person name="Kourtchenko O."/>
            <person name="Robertson E.K."/>
            <person name="Larsson T."/>
            <person name="Maumus F."/>
            <person name="Osuna-Cruz C.M."/>
            <person name="Vancaester E."/>
            <person name="Stenow R."/>
            <person name="Vandepoele K."/>
            <person name="Ploug H."/>
            <person name="Bruchert V."/>
            <person name="Godhe A."/>
            <person name="Topel M."/>
        </authorList>
    </citation>
    <scope>NUCLEOTIDE SEQUENCE</scope>
    <source>
        <strain evidence="1">R05AC</strain>
    </source>
</reference>
<proteinExistence type="predicted"/>
<gene>
    <name evidence="1" type="ORF">QTG54_010106</name>
</gene>
<dbReference type="EMBL" id="JATAAI010000018">
    <property type="protein sequence ID" value="KAK1739563.1"/>
    <property type="molecule type" value="Genomic_DNA"/>
</dbReference>
<dbReference type="Proteomes" id="UP001224775">
    <property type="component" value="Unassembled WGS sequence"/>
</dbReference>
<evidence type="ECO:0000313" key="2">
    <source>
        <dbReference type="Proteomes" id="UP001224775"/>
    </source>
</evidence>
<dbReference type="AlphaFoldDB" id="A0AAD8Y5I5"/>
<name>A0AAD8Y5I5_9STRA</name>
<protein>
    <submittedName>
        <fullName evidence="1">Uncharacterized protein</fullName>
    </submittedName>
</protein>
<evidence type="ECO:0000313" key="1">
    <source>
        <dbReference type="EMBL" id="KAK1739563.1"/>
    </source>
</evidence>
<sequence>MGQRGIDAAVKDVLIMLSVEECVGGTVQSSNYAAVKDVKFSSEGWSV</sequence>
<comment type="caution">
    <text evidence="1">The sequence shown here is derived from an EMBL/GenBank/DDBJ whole genome shotgun (WGS) entry which is preliminary data.</text>
</comment>